<evidence type="ECO:0000313" key="1">
    <source>
        <dbReference type="EMBL" id="TYG50286.1"/>
    </source>
</evidence>
<keyword evidence="2" id="KW-1185">Reference proteome</keyword>
<protein>
    <submittedName>
        <fullName evidence="1">Uncharacterized protein</fullName>
    </submittedName>
</protein>
<dbReference type="EMBL" id="CM017710">
    <property type="protein sequence ID" value="TYG50286.1"/>
    <property type="molecule type" value="Genomic_DNA"/>
</dbReference>
<proteinExistence type="predicted"/>
<name>A0A5D2B452_GOSDA</name>
<sequence length="88" mass="10020">MHLFSFSSFGFWLNGKCRKKVAESSGFCLVDFLFVSHFPTDKTKDLGCSFKQRSDRYYRICPSLFVCCSNLGSNSSSSMEIQISDFKS</sequence>
<dbReference type="Proteomes" id="UP000323506">
    <property type="component" value="Chromosome D10"/>
</dbReference>
<dbReference type="AlphaFoldDB" id="A0A5D2B452"/>
<accession>A0A5D2B452</accession>
<gene>
    <name evidence="1" type="ORF">ES288_D10G162600v1</name>
</gene>
<organism evidence="1 2">
    <name type="scientific">Gossypium darwinii</name>
    <name type="common">Darwin's cotton</name>
    <name type="synonym">Gossypium barbadense var. darwinii</name>
    <dbReference type="NCBI Taxonomy" id="34276"/>
    <lineage>
        <taxon>Eukaryota</taxon>
        <taxon>Viridiplantae</taxon>
        <taxon>Streptophyta</taxon>
        <taxon>Embryophyta</taxon>
        <taxon>Tracheophyta</taxon>
        <taxon>Spermatophyta</taxon>
        <taxon>Magnoliopsida</taxon>
        <taxon>eudicotyledons</taxon>
        <taxon>Gunneridae</taxon>
        <taxon>Pentapetalae</taxon>
        <taxon>rosids</taxon>
        <taxon>malvids</taxon>
        <taxon>Malvales</taxon>
        <taxon>Malvaceae</taxon>
        <taxon>Malvoideae</taxon>
        <taxon>Gossypium</taxon>
    </lineage>
</organism>
<reference evidence="1 2" key="1">
    <citation type="submission" date="2019-06" db="EMBL/GenBank/DDBJ databases">
        <title>WGS assembly of Gossypium darwinii.</title>
        <authorList>
            <person name="Chen Z.J."/>
            <person name="Sreedasyam A."/>
            <person name="Ando A."/>
            <person name="Song Q."/>
            <person name="De L."/>
            <person name="Hulse-Kemp A."/>
            <person name="Ding M."/>
            <person name="Ye W."/>
            <person name="Kirkbride R."/>
            <person name="Jenkins J."/>
            <person name="Plott C."/>
            <person name="Lovell J."/>
            <person name="Lin Y.-M."/>
            <person name="Vaughn R."/>
            <person name="Liu B."/>
            <person name="Li W."/>
            <person name="Simpson S."/>
            <person name="Scheffler B."/>
            <person name="Saski C."/>
            <person name="Grover C."/>
            <person name="Hu G."/>
            <person name="Conover J."/>
            <person name="Carlson J."/>
            <person name="Shu S."/>
            <person name="Boston L."/>
            <person name="Williams M."/>
            <person name="Peterson D."/>
            <person name="Mcgee K."/>
            <person name="Jones D."/>
            <person name="Wendel J."/>
            <person name="Stelly D."/>
            <person name="Grimwood J."/>
            <person name="Schmutz J."/>
        </authorList>
    </citation>
    <scope>NUCLEOTIDE SEQUENCE [LARGE SCALE GENOMIC DNA]</scope>
    <source>
        <strain evidence="1">1808015.09</strain>
    </source>
</reference>
<evidence type="ECO:0000313" key="2">
    <source>
        <dbReference type="Proteomes" id="UP000323506"/>
    </source>
</evidence>